<reference evidence="12 13" key="1">
    <citation type="journal article" date="2008" name="J. Bacteriol.">
        <title>Insights into plant cell wall degradation from the genome sequence of the soil bacterium Cellvibrio japonicus.</title>
        <authorList>
            <person name="Deboy R.T."/>
            <person name="Mongodin E.F."/>
            <person name="Fouts D.E."/>
            <person name="Tailford L.E."/>
            <person name="Khouri H."/>
            <person name="Emerson J.B."/>
            <person name="Mohamoud Y."/>
            <person name="Watkins K."/>
            <person name="Henrissat B."/>
            <person name="Gilbert H.J."/>
            <person name="Nelson K.E."/>
        </authorList>
    </citation>
    <scope>NUCLEOTIDE SEQUENCE [LARGE SCALE GENOMIC DNA]</scope>
    <source>
        <strain evidence="12 13">Ueda107</strain>
    </source>
</reference>
<evidence type="ECO:0000256" key="8">
    <source>
        <dbReference type="ARBA" id="ARBA00026100"/>
    </source>
</evidence>
<dbReference type="GO" id="GO:0006518">
    <property type="term" value="P:peptide metabolic process"/>
    <property type="evidence" value="ECO:0007669"/>
    <property type="project" value="TreeGrafter"/>
</dbReference>
<dbReference type="CDD" id="cd06456">
    <property type="entry name" value="M3A_DCP"/>
    <property type="match status" value="1"/>
</dbReference>
<evidence type="ECO:0000256" key="3">
    <source>
        <dbReference type="ARBA" id="ARBA00022723"/>
    </source>
</evidence>
<dbReference type="InterPro" id="IPR001567">
    <property type="entry name" value="Pept_M3A_M3B_dom"/>
</dbReference>
<dbReference type="FunFam" id="3.40.390.10:FF:000009">
    <property type="entry name" value="Oligopeptidase A"/>
    <property type="match status" value="1"/>
</dbReference>
<dbReference type="GO" id="GO:0006508">
    <property type="term" value="P:proteolysis"/>
    <property type="evidence" value="ECO:0007669"/>
    <property type="project" value="UniProtKB-KW"/>
</dbReference>
<evidence type="ECO:0000256" key="2">
    <source>
        <dbReference type="ARBA" id="ARBA00022670"/>
    </source>
</evidence>
<keyword evidence="5 9" id="KW-0862">Zinc</keyword>
<keyword evidence="3 9" id="KW-0479">Metal-binding</keyword>
<evidence type="ECO:0000256" key="4">
    <source>
        <dbReference type="ARBA" id="ARBA00022801"/>
    </source>
</evidence>
<comment type="similarity">
    <text evidence="1 9">Belongs to the peptidase M3 family.</text>
</comment>
<accession>B3PH30</accession>
<dbReference type="GO" id="GO:0004222">
    <property type="term" value="F:metalloendopeptidase activity"/>
    <property type="evidence" value="ECO:0007669"/>
    <property type="project" value="UniProtKB-EC"/>
</dbReference>
<dbReference type="InterPro" id="IPR045666">
    <property type="entry name" value="OpdA_N"/>
</dbReference>
<dbReference type="NCBIfam" id="NF008159">
    <property type="entry name" value="PRK10911.1"/>
    <property type="match status" value="1"/>
</dbReference>
<keyword evidence="13" id="KW-1185">Reference proteome</keyword>
<keyword evidence="2 9" id="KW-0645">Protease</keyword>
<dbReference type="eggNOG" id="COG0339">
    <property type="taxonomic scope" value="Bacteria"/>
</dbReference>
<evidence type="ECO:0000256" key="1">
    <source>
        <dbReference type="ARBA" id="ARBA00006040"/>
    </source>
</evidence>
<proteinExistence type="inferred from homology"/>
<evidence type="ECO:0000256" key="7">
    <source>
        <dbReference type="ARBA" id="ARBA00024603"/>
    </source>
</evidence>
<evidence type="ECO:0000256" key="9">
    <source>
        <dbReference type="RuleBase" id="RU003435"/>
    </source>
</evidence>
<dbReference type="Proteomes" id="UP000001036">
    <property type="component" value="Chromosome"/>
</dbReference>
<dbReference type="InterPro" id="IPR024077">
    <property type="entry name" value="Neurolysin/TOP_dom2"/>
</dbReference>
<evidence type="ECO:0000256" key="5">
    <source>
        <dbReference type="ARBA" id="ARBA00022833"/>
    </source>
</evidence>
<dbReference type="Gene3D" id="3.40.390.10">
    <property type="entry name" value="Collagenase (Catalytic Domain)"/>
    <property type="match status" value="1"/>
</dbReference>
<evidence type="ECO:0000313" key="12">
    <source>
        <dbReference type="EMBL" id="ACE86230.1"/>
    </source>
</evidence>
<dbReference type="Pfam" id="PF19310">
    <property type="entry name" value="TOP_N"/>
    <property type="match status" value="1"/>
</dbReference>
<organism evidence="12 13">
    <name type="scientific">Cellvibrio japonicus (strain Ueda107)</name>
    <name type="common">Pseudomonas fluorescens subsp. cellulosa</name>
    <dbReference type="NCBI Taxonomy" id="498211"/>
    <lineage>
        <taxon>Bacteria</taxon>
        <taxon>Pseudomonadati</taxon>
        <taxon>Pseudomonadota</taxon>
        <taxon>Gammaproteobacteria</taxon>
        <taxon>Cellvibrionales</taxon>
        <taxon>Cellvibrionaceae</taxon>
        <taxon>Cellvibrio</taxon>
    </lineage>
</organism>
<protein>
    <recommendedName>
        <fullName evidence="8">oligopeptidase A</fullName>
        <ecNumber evidence="8">3.4.24.70</ecNumber>
    </recommendedName>
</protein>
<dbReference type="KEGG" id="cja:CJA_3625"/>
<dbReference type="EMBL" id="CP000934">
    <property type="protein sequence ID" value="ACE86230.1"/>
    <property type="molecule type" value="Genomic_DNA"/>
</dbReference>
<dbReference type="PANTHER" id="PTHR11804:SF84">
    <property type="entry name" value="SACCHAROLYSIN"/>
    <property type="match status" value="1"/>
</dbReference>
<dbReference type="GO" id="GO:0005829">
    <property type="term" value="C:cytosol"/>
    <property type="evidence" value="ECO:0007669"/>
    <property type="project" value="UniProtKB-ARBA"/>
</dbReference>
<dbReference type="Gene3D" id="1.20.1050.40">
    <property type="entry name" value="Endopeptidase. Chain P, domain 1"/>
    <property type="match status" value="1"/>
</dbReference>
<evidence type="ECO:0000256" key="6">
    <source>
        <dbReference type="ARBA" id="ARBA00023049"/>
    </source>
</evidence>
<dbReference type="AlphaFoldDB" id="B3PH30"/>
<dbReference type="InterPro" id="IPR024080">
    <property type="entry name" value="Neurolysin/TOP_N"/>
</dbReference>
<keyword evidence="4 9" id="KW-0378">Hydrolase</keyword>
<dbReference type="EC" id="3.4.24.70" evidence="8"/>
<name>B3PH30_CELJU</name>
<dbReference type="SUPFAM" id="SSF55486">
    <property type="entry name" value="Metalloproteases ('zincins'), catalytic domain"/>
    <property type="match status" value="1"/>
</dbReference>
<feature type="domain" description="Peptidase M3A/M3B catalytic" evidence="10">
    <location>
        <begin position="265"/>
        <end position="721"/>
    </location>
</feature>
<gene>
    <name evidence="12" type="primary">prlC</name>
    <name evidence="12" type="ordered locus">CJA_3625</name>
</gene>
<evidence type="ECO:0000259" key="10">
    <source>
        <dbReference type="Pfam" id="PF01432"/>
    </source>
</evidence>
<comment type="cofactor">
    <cofactor evidence="9">
        <name>Zn(2+)</name>
        <dbReference type="ChEBI" id="CHEBI:29105"/>
    </cofactor>
    <text evidence="9">Binds 1 zinc ion.</text>
</comment>
<dbReference type="HOGENOM" id="CLU_001805_4_1_6"/>
<dbReference type="InterPro" id="IPR024079">
    <property type="entry name" value="MetalloPept_cat_dom_sf"/>
</dbReference>
<dbReference type="InterPro" id="IPR045090">
    <property type="entry name" value="Pept_M3A_M3B"/>
</dbReference>
<dbReference type="Gene3D" id="1.10.1370.10">
    <property type="entry name" value="Neurolysin, domain 3"/>
    <property type="match status" value="1"/>
</dbReference>
<evidence type="ECO:0000313" key="13">
    <source>
        <dbReference type="Proteomes" id="UP000001036"/>
    </source>
</evidence>
<dbReference type="InterPro" id="IPR034005">
    <property type="entry name" value="M3A_DCP"/>
</dbReference>
<feature type="domain" description="Oligopeptidase A N-terminal" evidence="11">
    <location>
        <begin position="68"/>
        <end position="190"/>
    </location>
</feature>
<dbReference type="GO" id="GO:0046872">
    <property type="term" value="F:metal ion binding"/>
    <property type="evidence" value="ECO:0007669"/>
    <property type="project" value="UniProtKB-UniRule"/>
</dbReference>
<dbReference type="Pfam" id="PF01432">
    <property type="entry name" value="Peptidase_M3"/>
    <property type="match status" value="1"/>
</dbReference>
<keyword evidence="6 9" id="KW-0482">Metalloprotease</keyword>
<comment type="catalytic activity">
    <reaction evidence="7">
        <text>Hydrolysis of oligopeptides, with broad specificity. Gly or Ala commonly occur as P1 or P1' residues, but more distant residues are also important, as is shown by the fact that Z-Gly-Pro-Gly-|-Gly-Pro-Ala is cleaved, but not Z-(Gly)(5).</text>
        <dbReference type="EC" id="3.4.24.70"/>
    </reaction>
</comment>
<dbReference type="STRING" id="498211.CJA_3625"/>
<dbReference type="MEROPS" id="M03.004"/>
<dbReference type="PANTHER" id="PTHR11804">
    <property type="entry name" value="PROTEASE M3 THIMET OLIGOPEPTIDASE-RELATED"/>
    <property type="match status" value="1"/>
</dbReference>
<sequence>MKRTNRAHTKTSRRLTRSPVNIYANQRCMIRKPRRFFPELFAMTNPLLHAHVLPPFSQIQPEHIEPAIRQLIDEGRSQLQQLLAELKNPTWETLVAPLEAQGDKLDQAWAPVSHLNSVANSEALRQAYNTCIGLLTDYSTEFSQNQALYRAYQQLADSTAYAHLTQAQKQTIDNALRDFRLGGVALNDADQKRYGEIQKRLSELSTRFSNNLLDATQAWYKHFDNADALAGLPESALAQAAQAAAQKDLQGYVVTLDFPSYYAVIMYADNRALREEIYRAYVTRASAEGKKADGSSAAEFDNTAIISETLALRHELAQLLGFNNYAERSLASKMAESPAQVLQFLNELASKSKPFAERDYAELKAFAASQGCTDLQAWDTTYYSEKLRVAKYAVSQEELRPYFPAETVIAGMFTVVQRLFGIEVKQNSEFDSYHPDLRFYNIHKDGETIASFYLDLFARDKKKGGAWMADCRVRRNTGSAVQLPVAFLTCNFTPPVGDTPSLLTHDEVTTLFHEFGHGLHHMLTQIDVAAVSGINGVAWDAVELPSQFMENWCWEPEAIPLISGHYQTGEPLPQALLDKMLAAKNFQSGLQMIRQLEFSLFDFRLHAEYNPHTPQTAQQVLNDVRAQVAVIVPPAFNRFENSFSHIFAGGYAAGYYSYKWAEVLSADAYSRFEEEGIFNRTTGESFLTEILQQGGSKAPMELFKNFRGREPHIDALLRHSGIQEEAA</sequence>
<evidence type="ECO:0000259" key="11">
    <source>
        <dbReference type="Pfam" id="PF19310"/>
    </source>
</evidence>